<dbReference type="AlphaFoldDB" id="A0A0E0F4L8"/>
<organism evidence="2">
    <name type="scientific">Oryza meridionalis</name>
    <dbReference type="NCBI Taxonomy" id="40149"/>
    <lineage>
        <taxon>Eukaryota</taxon>
        <taxon>Viridiplantae</taxon>
        <taxon>Streptophyta</taxon>
        <taxon>Embryophyta</taxon>
        <taxon>Tracheophyta</taxon>
        <taxon>Spermatophyta</taxon>
        <taxon>Magnoliopsida</taxon>
        <taxon>Liliopsida</taxon>
        <taxon>Poales</taxon>
        <taxon>Poaceae</taxon>
        <taxon>BOP clade</taxon>
        <taxon>Oryzoideae</taxon>
        <taxon>Oryzeae</taxon>
        <taxon>Oryzinae</taxon>
        <taxon>Oryza</taxon>
    </lineage>
</organism>
<keyword evidence="1" id="KW-0812">Transmembrane</keyword>
<name>A0A0E0F4L8_9ORYZ</name>
<dbReference type="STRING" id="40149.A0A0E0F4L8"/>
<keyword evidence="1" id="KW-0472">Membrane</keyword>
<feature type="transmembrane region" description="Helical" evidence="1">
    <location>
        <begin position="407"/>
        <end position="426"/>
    </location>
</feature>
<reference evidence="2" key="1">
    <citation type="submission" date="2015-04" db="UniProtKB">
        <authorList>
            <consortium name="EnsemblPlants"/>
        </authorList>
    </citation>
    <scope>IDENTIFICATION</scope>
</reference>
<keyword evidence="3" id="KW-1185">Reference proteome</keyword>
<dbReference type="PANTHER" id="PTHR31549">
    <property type="entry name" value="PROTEIN, PUTATIVE (DUF247)-RELATED-RELATED"/>
    <property type="match status" value="1"/>
</dbReference>
<dbReference type="InterPro" id="IPR004158">
    <property type="entry name" value="DUF247_pln"/>
</dbReference>
<dbReference type="Proteomes" id="UP000008021">
    <property type="component" value="Chromosome 11"/>
</dbReference>
<evidence type="ECO:0000313" key="2">
    <source>
        <dbReference type="EnsemblPlants" id="OMERI11G08260.1"/>
    </source>
</evidence>
<reference evidence="2" key="2">
    <citation type="submission" date="2018-05" db="EMBL/GenBank/DDBJ databases">
        <title>OmerRS3 (Oryza meridionalis Reference Sequence Version 3).</title>
        <authorList>
            <person name="Zhang J."/>
            <person name="Kudrna D."/>
            <person name="Lee S."/>
            <person name="Talag J."/>
            <person name="Welchert J."/>
            <person name="Wing R.A."/>
        </authorList>
    </citation>
    <scope>NUCLEOTIDE SEQUENCE [LARGE SCALE GENOMIC DNA]</scope>
    <source>
        <strain evidence="2">cv. OR44</strain>
    </source>
</reference>
<evidence type="ECO:0000256" key="1">
    <source>
        <dbReference type="SAM" id="Phobius"/>
    </source>
</evidence>
<evidence type="ECO:0000313" key="3">
    <source>
        <dbReference type="Proteomes" id="UP000008021"/>
    </source>
</evidence>
<dbReference type="Pfam" id="PF03140">
    <property type="entry name" value="DUF247"/>
    <property type="match status" value="2"/>
</dbReference>
<keyword evidence="1" id="KW-1133">Transmembrane helix</keyword>
<dbReference type="HOGENOM" id="CLU_020188_1_0_1"/>
<proteinExistence type="predicted"/>
<dbReference type="Gramene" id="OMERI11G08260.1">
    <property type="protein sequence ID" value="OMERI11G08260.1"/>
    <property type="gene ID" value="OMERI11G08260"/>
</dbReference>
<dbReference type="EnsemblPlants" id="OMERI11G08260.1">
    <property type="protein sequence ID" value="OMERI11G08260.1"/>
    <property type="gene ID" value="OMERI11G08260"/>
</dbReference>
<protein>
    <submittedName>
        <fullName evidence="2">Uncharacterized protein</fullName>
    </submittedName>
</protein>
<accession>A0A0E0F4L8</accession>
<dbReference type="PANTHER" id="PTHR31549:SF146">
    <property type="entry name" value="OS01G0564600 PROTEIN"/>
    <property type="match status" value="1"/>
</dbReference>
<dbReference type="eggNOG" id="ENOG502R4ZJ">
    <property type="taxonomic scope" value="Eukaryota"/>
</dbReference>
<sequence length="432" mass="47770">MNLGTRWDARRETCRTLPMLHIFPLHWPISGRTITIQRFPETLRGGINWSYTTPLAVSLGPYHHGSPLVGEVEKVKHHVMERLCFESGCSVEAVREKMRSVAGSARACYANDEKLSGVDAGAFVDMMALDGCFLLQFIVSMCPEDPDSAPDALMSMAEIHTRFDIIAGHHASGEPGAALMEFRTVPAADTATFDVRSVNPFAGTATGSSSSSSSNDDADHEPTHILGLFQYRQMSGSARGHHHNAGLSTLSSIFSSAMELAEIGVRLTSSKMTKFGEMSMKKGRFLHGELSLAPVFLNELTARWLINMAAYEACVGATQADNYAVSSYISLVALLIDREGDVKELRAKSIVHSTFSDDQALGFFKLLSSRLRIGRRYYHIFECLQEYKKERWVWIVVHKFFYKNIKVIVTVLSVIGVLAGIAKTLVSLRPQK</sequence>